<evidence type="ECO:0000313" key="2">
    <source>
        <dbReference type="EMBL" id="VVE47497.1"/>
    </source>
</evidence>
<dbReference type="InterPro" id="IPR006439">
    <property type="entry name" value="HAD-SF_hydro_IA"/>
</dbReference>
<accession>A0A5E4YGB0</accession>
<evidence type="ECO:0000313" key="3">
    <source>
        <dbReference type="Proteomes" id="UP000400981"/>
    </source>
</evidence>
<dbReference type="SUPFAM" id="SSF56784">
    <property type="entry name" value="HAD-like"/>
    <property type="match status" value="1"/>
</dbReference>
<keyword evidence="1 2" id="KW-0378">Hydrolase</keyword>
<dbReference type="InterPro" id="IPR051540">
    <property type="entry name" value="S-2-haloacid_dehalogenase"/>
</dbReference>
<protein>
    <submittedName>
        <fullName evidence="2">HAD family hydrolase</fullName>
    </submittedName>
</protein>
<evidence type="ECO:0000256" key="1">
    <source>
        <dbReference type="ARBA" id="ARBA00022801"/>
    </source>
</evidence>
<dbReference type="GO" id="GO:0016787">
    <property type="term" value="F:hydrolase activity"/>
    <property type="evidence" value="ECO:0007669"/>
    <property type="project" value="UniProtKB-KW"/>
</dbReference>
<dbReference type="AlphaFoldDB" id="A0A5E4YGB0"/>
<name>A0A5E4YGB0_9BURK</name>
<keyword evidence="3" id="KW-1185">Reference proteome</keyword>
<dbReference type="InterPro" id="IPR023214">
    <property type="entry name" value="HAD_sf"/>
</dbReference>
<dbReference type="Gene3D" id="3.40.50.1000">
    <property type="entry name" value="HAD superfamily/HAD-like"/>
    <property type="match status" value="1"/>
</dbReference>
<dbReference type="InterPro" id="IPR036412">
    <property type="entry name" value="HAD-like_sf"/>
</dbReference>
<dbReference type="SFLD" id="SFLDS00003">
    <property type="entry name" value="Haloacid_Dehalogenase"/>
    <property type="match status" value="1"/>
</dbReference>
<proteinExistence type="predicted"/>
<dbReference type="Proteomes" id="UP000400981">
    <property type="component" value="Unassembled WGS sequence"/>
</dbReference>
<organism evidence="2 3">
    <name type="scientific">Pandoraea eparura</name>
    <dbReference type="NCBI Taxonomy" id="2508291"/>
    <lineage>
        <taxon>Bacteria</taxon>
        <taxon>Pseudomonadati</taxon>
        <taxon>Pseudomonadota</taxon>
        <taxon>Betaproteobacteria</taxon>
        <taxon>Burkholderiales</taxon>
        <taxon>Burkholderiaceae</taxon>
        <taxon>Pandoraea</taxon>
    </lineage>
</organism>
<dbReference type="EMBL" id="CABPSH010000018">
    <property type="protein sequence ID" value="VVE47497.1"/>
    <property type="molecule type" value="Genomic_DNA"/>
</dbReference>
<gene>
    <name evidence="2" type="ORF">PEP31012_04517</name>
</gene>
<dbReference type="NCBIfam" id="TIGR01549">
    <property type="entry name" value="HAD-SF-IA-v1"/>
    <property type="match status" value="1"/>
</dbReference>
<dbReference type="PANTHER" id="PTHR43316">
    <property type="entry name" value="HYDROLASE, HALOACID DELAHOGENASE-RELATED"/>
    <property type="match status" value="1"/>
</dbReference>
<dbReference type="SFLD" id="SFLDG01129">
    <property type="entry name" value="C1.5:_HAD__Beta-PGM__Phosphata"/>
    <property type="match status" value="1"/>
</dbReference>
<reference evidence="2 3" key="1">
    <citation type="submission" date="2019-08" db="EMBL/GenBank/DDBJ databases">
        <authorList>
            <person name="Peeters C."/>
        </authorList>
    </citation>
    <scope>NUCLEOTIDE SEQUENCE [LARGE SCALE GENOMIC DNA]</scope>
    <source>
        <strain evidence="2 3">LMG 31012</strain>
    </source>
</reference>
<dbReference type="Pfam" id="PF00702">
    <property type="entry name" value="Hydrolase"/>
    <property type="match status" value="1"/>
</dbReference>
<dbReference type="PANTHER" id="PTHR43316:SF3">
    <property type="entry name" value="HALOACID DEHALOGENASE, TYPE II (AFU_ORTHOLOGUE AFUA_2G07750)-RELATED"/>
    <property type="match status" value="1"/>
</dbReference>
<sequence length="223" mass="24482">MSHPSPLQTTMIQSIPKRSTRIDAVLLDVYGTVCNVGERKRPFLKLAKLSRDPRMAIKMAMTRRMTIEDMATYVDASAITLEQVKRELQIELASISLFPDADTTLRCLRAGGIKIGLLSNLASPYAEPALDCLPIRPTACIWSFESGLLKPDSRIFELACEELAVDVRHTVMVGDSRACDYAGANSVGMRSVLLDRSGARHLGIDSINSLDLLLPIIHTTGKL</sequence>